<feature type="non-terminal residue" evidence="1">
    <location>
        <position position="157"/>
    </location>
</feature>
<dbReference type="AlphaFoldDB" id="A0A0L0F718"/>
<gene>
    <name evidence="1" type="ORF">SARC_14914</name>
</gene>
<dbReference type="RefSeq" id="XP_014146429.1">
    <property type="nucleotide sequence ID" value="XM_014290954.1"/>
</dbReference>
<reference evidence="1 2" key="1">
    <citation type="submission" date="2011-02" db="EMBL/GenBank/DDBJ databases">
        <title>The Genome Sequence of Sphaeroforma arctica JP610.</title>
        <authorList>
            <consortium name="The Broad Institute Genome Sequencing Platform"/>
            <person name="Russ C."/>
            <person name="Cuomo C."/>
            <person name="Young S.K."/>
            <person name="Zeng Q."/>
            <person name="Gargeya S."/>
            <person name="Alvarado L."/>
            <person name="Berlin A."/>
            <person name="Chapman S.B."/>
            <person name="Chen Z."/>
            <person name="Freedman E."/>
            <person name="Gellesch M."/>
            <person name="Goldberg J."/>
            <person name="Griggs A."/>
            <person name="Gujja S."/>
            <person name="Heilman E."/>
            <person name="Heiman D."/>
            <person name="Howarth C."/>
            <person name="Mehta T."/>
            <person name="Neiman D."/>
            <person name="Pearson M."/>
            <person name="Roberts A."/>
            <person name="Saif S."/>
            <person name="Shea T."/>
            <person name="Shenoy N."/>
            <person name="Sisk P."/>
            <person name="Stolte C."/>
            <person name="Sykes S."/>
            <person name="White J."/>
            <person name="Yandava C."/>
            <person name="Burger G."/>
            <person name="Gray M.W."/>
            <person name="Holland P.W.H."/>
            <person name="King N."/>
            <person name="Lang F.B.F."/>
            <person name="Roger A.J."/>
            <person name="Ruiz-Trillo I."/>
            <person name="Haas B."/>
            <person name="Nusbaum C."/>
            <person name="Birren B."/>
        </authorList>
    </citation>
    <scope>NUCLEOTIDE SEQUENCE [LARGE SCALE GENOMIC DNA]</scope>
    <source>
        <strain evidence="1 2">JP610</strain>
    </source>
</reference>
<dbReference type="EMBL" id="KQ246892">
    <property type="protein sequence ID" value="KNC72527.1"/>
    <property type="molecule type" value="Genomic_DNA"/>
</dbReference>
<evidence type="ECO:0000313" key="1">
    <source>
        <dbReference type="EMBL" id="KNC72527.1"/>
    </source>
</evidence>
<keyword evidence="2" id="KW-1185">Reference proteome</keyword>
<protein>
    <submittedName>
        <fullName evidence="1">Uncharacterized protein</fullName>
    </submittedName>
</protein>
<name>A0A0L0F718_9EUKA</name>
<dbReference type="GeneID" id="25915418"/>
<sequence length="157" mass="17642">MSAYSLITPQDHGRASTDAVTAVPTPAQAKTGQDMIDDLFDDVDFDDEIYDMVDALQGVDSCFFGTLVYQPQRPHIPYKRFTITKRSDEHFVPVEGSGIVDTNETLLQLTAEDGSITTAHVRDDWRMVDMQENDVVHVIYDTVISTDSRDVVIDNRK</sequence>
<organism evidence="1 2">
    <name type="scientific">Sphaeroforma arctica JP610</name>
    <dbReference type="NCBI Taxonomy" id="667725"/>
    <lineage>
        <taxon>Eukaryota</taxon>
        <taxon>Ichthyosporea</taxon>
        <taxon>Ichthyophonida</taxon>
        <taxon>Sphaeroforma</taxon>
    </lineage>
</organism>
<dbReference type="Proteomes" id="UP000054560">
    <property type="component" value="Unassembled WGS sequence"/>
</dbReference>
<accession>A0A0L0F718</accession>
<proteinExistence type="predicted"/>
<evidence type="ECO:0000313" key="2">
    <source>
        <dbReference type="Proteomes" id="UP000054560"/>
    </source>
</evidence>